<dbReference type="Gene3D" id="1.10.238.10">
    <property type="entry name" value="EF-hand"/>
    <property type="match status" value="2"/>
</dbReference>
<comment type="caution">
    <text evidence="4">The sequence shown here is derived from an EMBL/GenBank/DDBJ whole genome shotgun (WGS) entry which is preliminary data.</text>
</comment>
<proteinExistence type="predicted"/>
<feature type="signal peptide" evidence="2">
    <location>
        <begin position="1"/>
        <end position="21"/>
    </location>
</feature>
<feature type="region of interest" description="Disordered" evidence="1">
    <location>
        <begin position="97"/>
        <end position="151"/>
    </location>
</feature>
<evidence type="ECO:0000313" key="4">
    <source>
        <dbReference type="EMBL" id="MBB4123943.1"/>
    </source>
</evidence>
<keyword evidence="2" id="KW-0732">Signal</keyword>
<gene>
    <name evidence="4" type="ORF">GGR30_003892</name>
</gene>
<dbReference type="AlphaFoldDB" id="A0A7W6KME3"/>
<organism evidence="4 5">
    <name type="scientific">Martelella radicis</name>
    <dbReference type="NCBI Taxonomy" id="1397476"/>
    <lineage>
        <taxon>Bacteria</taxon>
        <taxon>Pseudomonadati</taxon>
        <taxon>Pseudomonadota</taxon>
        <taxon>Alphaproteobacteria</taxon>
        <taxon>Hyphomicrobiales</taxon>
        <taxon>Aurantimonadaceae</taxon>
        <taxon>Martelella</taxon>
    </lineage>
</organism>
<dbReference type="InterPro" id="IPR002048">
    <property type="entry name" value="EF_hand_dom"/>
</dbReference>
<dbReference type="Pfam" id="PF13202">
    <property type="entry name" value="EF-hand_5"/>
    <property type="match status" value="3"/>
</dbReference>
<evidence type="ECO:0000256" key="2">
    <source>
        <dbReference type="SAM" id="SignalP"/>
    </source>
</evidence>
<evidence type="ECO:0000313" key="5">
    <source>
        <dbReference type="Proteomes" id="UP000530571"/>
    </source>
</evidence>
<name>A0A7W6KME3_9HYPH</name>
<dbReference type="PROSITE" id="PS50222">
    <property type="entry name" value="EF_HAND_2"/>
    <property type="match status" value="2"/>
</dbReference>
<feature type="compositionally biased region" description="Basic and acidic residues" evidence="1">
    <location>
        <begin position="128"/>
        <end position="151"/>
    </location>
</feature>
<dbReference type="EMBL" id="JACIDZ010000015">
    <property type="protein sequence ID" value="MBB4123943.1"/>
    <property type="molecule type" value="Genomic_DNA"/>
</dbReference>
<protein>
    <submittedName>
        <fullName evidence="4">Ca2+-binding EF-hand superfamily protein</fullName>
    </submittedName>
</protein>
<dbReference type="GO" id="GO:0005509">
    <property type="term" value="F:calcium ion binding"/>
    <property type="evidence" value="ECO:0007669"/>
    <property type="project" value="InterPro"/>
</dbReference>
<reference evidence="4 5" key="1">
    <citation type="submission" date="2020-08" db="EMBL/GenBank/DDBJ databases">
        <title>Genomic Encyclopedia of Type Strains, Phase IV (KMG-IV): sequencing the most valuable type-strain genomes for metagenomic binning, comparative biology and taxonomic classification.</title>
        <authorList>
            <person name="Goeker M."/>
        </authorList>
    </citation>
    <scope>NUCLEOTIDE SEQUENCE [LARGE SCALE GENOMIC DNA]</scope>
    <source>
        <strain evidence="4 5">DSM 28101</strain>
    </source>
</reference>
<evidence type="ECO:0000256" key="1">
    <source>
        <dbReference type="SAM" id="MobiDB-lite"/>
    </source>
</evidence>
<feature type="chain" id="PRO_5031516480" evidence="2">
    <location>
        <begin position="22"/>
        <end position="208"/>
    </location>
</feature>
<accession>A0A7W6KME3</accession>
<sequence>MTVKHLTLTALATTLAFGATAMPGAARDMRGPAPVERGYIFLLKNADADKNGKITKEEVAAFQDGRFAAIDVNGDGVITPGELADYRKAKIAEFRKNNPRPEARDEERAAMAKDQDDDNRQGFKPHMAMRDGGYHRMGPDGERRRGEWNGHHRGDMQRVFFIRADSDRSGQISQEEFGAVAAKMFSRMDRNGDMVITVDDLPDRPMRW</sequence>
<evidence type="ECO:0000259" key="3">
    <source>
        <dbReference type="PROSITE" id="PS50222"/>
    </source>
</evidence>
<dbReference type="Proteomes" id="UP000530571">
    <property type="component" value="Unassembled WGS sequence"/>
</dbReference>
<feature type="compositionally biased region" description="Basic and acidic residues" evidence="1">
    <location>
        <begin position="97"/>
        <end position="121"/>
    </location>
</feature>
<dbReference type="PROSITE" id="PS00018">
    <property type="entry name" value="EF_HAND_1"/>
    <property type="match status" value="2"/>
</dbReference>
<dbReference type="SUPFAM" id="SSF47473">
    <property type="entry name" value="EF-hand"/>
    <property type="match status" value="1"/>
</dbReference>
<dbReference type="InterPro" id="IPR011992">
    <property type="entry name" value="EF-hand-dom_pair"/>
</dbReference>
<feature type="domain" description="EF-hand" evidence="3">
    <location>
        <begin position="152"/>
        <end position="187"/>
    </location>
</feature>
<dbReference type="InterPro" id="IPR018247">
    <property type="entry name" value="EF_Hand_1_Ca_BS"/>
</dbReference>
<feature type="domain" description="EF-hand" evidence="3">
    <location>
        <begin position="67"/>
        <end position="93"/>
    </location>
</feature>
<keyword evidence="5" id="KW-1185">Reference proteome</keyword>
<dbReference type="RefSeq" id="WP_183489868.1">
    <property type="nucleotide sequence ID" value="NZ_JACIDZ010000015.1"/>
</dbReference>